<dbReference type="Pfam" id="PF23596">
    <property type="entry name" value="DUF7138"/>
    <property type="match status" value="1"/>
</dbReference>
<dbReference type="Proteomes" id="UP001291623">
    <property type="component" value="Unassembled WGS sequence"/>
</dbReference>
<feature type="compositionally biased region" description="Basic and acidic residues" evidence="1">
    <location>
        <begin position="160"/>
        <end position="174"/>
    </location>
</feature>
<name>A0AAE1VQL7_9SOLA</name>
<proteinExistence type="predicted"/>
<keyword evidence="4" id="KW-1185">Reference proteome</keyword>
<dbReference type="PANTHER" id="PTHR36351">
    <property type="entry name" value="EMBRYO SAC DEVELOPMENT ARREST 12"/>
    <property type="match status" value="1"/>
</dbReference>
<protein>
    <recommendedName>
        <fullName evidence="2">DUF7138 domain-containing protein</fullName>
    </recommendedName>
</protein>
<dbReference type="InterPro" id="IPR055562">
    <property type="entry name" value="DUF7138"/>
</dbReference>
<reference evidence="3" key="1">
    <citation type="submission" date="2023-12" db="EMBL/GenBank/DDBJ databases">
        <title>Genome assembly of Anisodus tanguticus.</title>
        <authorList>
            <person name="Wang Y.-J."/>
        </authorList>
    </citation>
    <scope>NUCLEOTIDE SEQUENCE</scope>
    <source>
        <strain evidence="3">KB-2021</strain>
        <tissue evidence="3">Leaf</tissue>
    </source>
</reference>
<dbReference type="AlphaFoldDB" id="A0AAE1VQL7"/>
<feature type="domain" description="DUF7138" evidence="2">
    <location>
        <begin position="8"/>
        <end position="90"/>
    </location>
</feature>
<sequence>MVEVGKGSVFPVIFFDGEREINIGNIRVQPTLVFKPFQLMLSERIGISPNQISIYVCDRKGSKFEDRQKIPVTSKANFAVISREKHCFFLLVLKRSRKSRNRKTTPLIKENVFLLRRNSPELVSMNERVQNLQIQREKFDLVLNKSDLNMMHLDSPSSSEDSRYFSEEEERTLL</sequence>
<dbReference type="EMBL" id="JAVYJV010000002">
    <property type="protein sequence ID" value="KAK4377782.1"/>
    <property type="molecule type" value="Genomic_DNA"/>
</dbReference>
<evidence type="ECO:0000313" key="4">
    <source>
        <dbReference type="Proteomes" id="UP001291623"/>
    </source>
</evidence>
<comment type="caution">
    <text evidence="3">The sequence shown here is derived from an EMBL/GenBank/DDBJ whole genome shotgun (WGS) entry which is preliminary data.</text>
</comment>
<evidence type="ECO:0000313" key="3">
    <source>
        <dbReference type="EMBL" id="KAK4377782.1"/>
    </source>
</evidence>
<accession>A0AAE1VQL7</accession>
<gene>
    <name evidence="3" type="ORF">RND71_004078</name>
</gene>
<feature type="region of interest" description="Disordered" evidence="1">
    <location>
        <begin position="152"/>
        <end position="174"/>
    </location>
</feature>
<organism evidence="3 4">
    <name type="scientific">Anisodus tanguticus</name>
    <dbReference type="NCBI Taxonomy" id="243964"/>
    <lineage>
        <taxon>Eukaryota</taxon>
        <taxon>Viridiplantae</taxon>
        <taxon>Streptophyta</taxon>
        <taxon>Embryophyta</taxon>
        <taxon>Tracheophyta</taxon>
        <taxon>Spermatophyta</taxon>
        <taxon>Magnoliopsida</taxon>
        <taxon>eudicotyledons</taxon>
        <taxon>Gunneridae</taxon>
        <taxon>Pentapetalae</taxon>
        <taxon>asterids</taxon>
        <taxon>lamiids</taxon>
        <taxon>Solanales</taxon>
        <taxon>Solanaceae</taxon>
        <taxon>Solanoideae</taxon>
        <taxon>Hyoscyameae</taxon>
        <taxon>Anisodus</taxon>
    </lineage>
</organism>
<evidence type="ECO:0000256" key="1">
    <source>
        <dbReference type="SAM" id="MobiDB-lite"/>
    </source>
</evidence>
<evidence type="ECO:0000259" key="2">
    <source>
        <dbReference type="Pfam" id="PF23596"/>
    </source>
</evidence>
<dbReference type="PANTHER" id="PTHR36351:SF2">
    <property type="match status" value="1"/>
</dbReference>